<dbReference type="InterPro" id="IPR056594">
    <property type="entry name" value="AT5G49610-like_b-prop"/>
</dbReference>
<dbReference type="SUPFAM" id="SSF81383">
    <property type="entry name" value="F-box domain"/>
    <property type="match status" value="1"/>
</dbReference>
<dbReference type="Pfam" id="PF23635">
    <property type="entry name" value="Beta-prop_AT5G49610-like"/>
    <property type="match status" value="1"/>
</dbReference>
<dbReference type="HOGENOM" id="CLU_037069_1_0_1"/>
<evidence type="ECO:0000313" key="3">
    <source>
        <dbReference type="Proteomes" id="UP000026961"/>
    </source>
</evidence>
<dbReference type="EnsemblPlants" id="OGLUM02G12870.1">
    <property type="protein sequence ID" value="OGLUM02G12870.1"/>
    <property type="gene ID" value="OGLUM02G12870"/>
</dbReference>
<dbReference type="CDD" id="cd09917">
    <property type="entry name" value="F-box_SF"/>
    <property type="match status" value="1"/>
</dbReference>
<proteinExistence type="predicted"/>
<dbReference type="InterPro" id="IPR036047">
    <property type="entry name" value="F-box-like_dom_sf"/>
</dbReference>
<accession>A0A0D9YQR4</accession>
<dbReference type="PANTHER" id="PTHR33207">
    <property type="entry name" value="F-BOX DOMAIN CONTAINING PROTEIN-RELATED"/>
    <property type="match status" value="1"/>
</dbReference>
<keyword evidence="3" id="KW-1185">Reference proteome</keyword>
<dbReference type="Gramene" id="OGLUM02G12870.1">
    <property type="protein sequence ID" value="OGLUM02G12870.1"/>
    <property type="gene ID" value="OGLUM02G12870"/>
</dbReference>
<evidence type="ECO:0000259" key="1">
    <source>
        <dbReference type="Pfam" id="PF23635"/>
    </source>
</evidence>
<reference evidence="2" key="1">
    <citation type="submission" date="2015-04" db="UniProtKB">
        <authorList>
            <consortium name="EnsemblPlants"/>
        </authorList>
    </citation>
    <scope>IDENTIFICATION</scope>
</reference>
<protein>
    <recommendedName>
        <fullName evidence="1">F-box protein AT5G49610-like beta-propeller domain-containing protein</fullName>
    </recommendedName>
</protein>
<evidence type="ECO:0000313" key="2">
    <source>
        <dbReference type="EnsemblPlants" id="OGLUM02G12870.1"/>
    </source>
</evidence>
<organism evidence="2">
    <name type="scientific">Oryza glumipatula</name>
    <dbReference type="NCBI Taxonomy" id="40148"/>
    <lineage>
        <taxon>Eukaryota</taxon>
        <taxon>Viridiplantae</taxon>
        <taxon>Streptophyta</taxon>
        <taxon>Embryophyta</taxon>
        <taxon>Tracheophyta</taxon>
        <taxon>Spermatophyta</taxon>
        <taxon>Magnoliopsida</taxon>
        <taxon>Liliopsida</taxon>
        <taxon>Poales</taxon>
        <taxon>Poaceae</taxon>
        <taxon>BOP clade</taxon>
        <taxon>Oryzoideae</taxon>
        <taxon>Oryzeae</taxon>
        <taxon>Oryzinae</taxon>
        <taxon>Oryza</taxon>
    </lineage>
</organism>
<feature type="domain" description="F-box protein AT5G49610-like beta-propeller" evidence="1">
    <location>
        <begin position="114"/>
        <end position="422"/>
    </location>
</feature>
<sequence length="426" mass="46284">MEGQGTHPAMPAAVSVVLDDDDLLREIILRLALPTDLVRAAAVSRRWLRVASAPAFLRRYRALHPPRVLGLFAKHAGGSLFEPLPHPRELAAAARRAAKGAMLGSLGGGEPLPVYDCRNGRVLMDLSDPFDRGDGTLAVVSPLLHASRSLAVLPPVPLAARPPPVSAMGDDDTLLGRATDVCILLPEDGGDGQSYTVVTLVRSKRVGWRMWWEFFAKVSVLRAGSWDDDDVRATAPVELPARCRGDTTWNRALLVQGKLYVLGMQSHAILVLDLASMAASFINLPDGVRHEEDGDLDLFRSNDAGLNLIHVNGFQARLWRRGGDDDDGDGMTAGNWVLVDDIGARRAFDHLAKVGGEMDIGGPVGVIKVGDDCEFMFLCVDGDVLYMDIRRRMVKKIFEASPKRGGVLPVIHPLTMVWPPIFPVLV</sequence>
<name>A0A0D9YQR4_9ORYZ</name>
<dbReference type="AlphaFoldDB" id="A0A0D9YQR4"/>
<reference evidence="2" key="2">
    <citation type="submission" date="2018-05" db="EMBL/GenBank/DDBJ databases">
        <title>OgluRS3 (Oryza glumaepatula Reference Sequence Version 3).</title>
        <authorList>
            <person name="Zhang J."/>
            <person name="Kudrna D."/>
            <person name="Lee S."/>
            <person name="Talag J."/>
            <person name="Welchert J."/>
            <person name="Wing R.A."/>
        </authorList>
    </citation>
    <scope>NUCLEOTIDE SEQUENCE [LARGE SCALE GENOMIC DNA]</scope>
</reference>
<dbReference type="Proteomes" id="UP000026961">
    <property type="component" value="Chromosome 2"/>
</dbReference>
<dbReference type="eggNOG" id="ENOG502RRQM">
    <property type="taxonomic scope" value="Eukaryota"/>
</dbReference>